<feature type="domain" description="Na+-translocating membrane potential-generating system MpsC" evidence="1">
    <location>
        <begin position="24"/>
        <end position="133"/>
    </location>
</feature>
<dbReference type="KEGG" id="salq:SYNTR_1959"/>
<evidence type="ECO:0000259" key="1">
    <source>
        <dbReference type="Pfam" id="PF10057"/>
    </source>
</evidence>
<evidence type="ECO:0000313" key="2">
    <source>
        <dbReference type="EMBL" id="QGU00553.1"/>
    </source>
</evidence>
<dbReference type="Pfam" id="PF10057">
    <property type="entry name" value="MpsC"/>
    <property type="match status" value="1"/>
</dbReference>
<keyword evidence="3" id="KW-1185">Reference proteome</keyword>
<sequence length="137" mass="16389">MSSLSDQNPKNIVNMNMKLDDRQRRKLQHELKIYMEQYFKQRLGKGVDYTKVIIWDDMLIIRGERFLTEPEIYIVETSAGREVVRAARMKVAQQHAIENVPYFEEKLNAKVVHQSYDVEPENDFWIHVMVFDRILTE</sequence>
<proteinExistence type="predicted"/>
<dbReference type="InterPro" id="IPR018745">
    <property type="entry name" value="MpsC"/>
</dbReference>
<protein>
    <recommendedName>
        <fullName evidence="1">Na+-translocating membrane potential-generating system MpsC domain-containing protein</fullName>
    </recommendedName>
</protein>
<reference evidence="3" key="1">
    <citation type="journal article" date="2019" name="Microbiology">
        <title>Complete Genome Sequence of an Uncultured Bacterium of the Candidate Phylum Bipolaricaulota.</title>
        <authorList>
            <person name="Kadnikov V.V."/>
            <person name="Mardanov A.V."/>
            <person name="Beletsky A.V."/>
            <person name="Frank Y.A."/>
            <person name="Karnachuk O.V."/>
            <person name="Ravin N.V."/>
        </authorList>
    </citation>
    <scope>NUCLEOTIDE SEQUENCE [LARGE SCALE GENOMIC DNA]</scope>
</reference>
<evidence type="ECO:0000313" key="3">
    <source>
        <dbReference type="Proteomes" id="UP000426444"/>
    </source>
</evidence>
<organism evidence="2 3">
    <name type="scientific">Candidatus Syntrophocurvum alkaliphilum</name>
    <dbReference type="NCBI Taxonomy" id="2293317"/>
    <lineage>
        <taxon>Bacteria</taxon>
        <taxon>Bacillati</taxon>
        <taxon>Bacillota</taxon>
        <taxon>Clostridia</taxon>
        <taxon>Eubacteriales</taxon>
        <taxon>Syntrophomonadaceae</taxon>
        <taxon>Candidatus Syntrophocurvum</taxon>
    </lineage>
</organism>
<dbReference type="RefSeq" id="WP_156204322.1">
    <property type="nucleotide sequence ID" value="NZ_CP046457.1"/>
</dbReference>
<accession>A0A6I6DHJ0</accession>
<name>A0A6I6DHJ0_9FIRM</name>
<dbReference type="Proteomes" id="UP000426444">
    <property type="component" value="Chromosome"/>
</dbReference>
<gene>
    <name evidence="2" type="ORF">SYNTR_1959</name>
</gene>
<dbReference type="OrthoDB" id="2081379at2"/>
<dbReference type="AlphaFoldDB" id="A0A6I6DHJ0"/>
<dbReference type="EMBL" id="CP046457">
    <property type="protein sequence ID" value="QGU00553.1"/>
    <property type="molecule type" value="Genomic_DNA"/>
</dbReference>